<organism evidence="2 3">
    <name type="scientific">Trichocladium antarcticum</name>
    <dbReference type="NCBI Taxonomy" id="1450529"/>
    <lineage>
        <taxon>Eukaryota</taxon>
        <taxon>Fungi</taxon>
        <taxon>Dikarya</taxon>
        <taxon>Ascomycota</taxon>
        <taxon>Pezizomycotina</taxon>
        <taxon>Sordariomycetes</taxon>
        <taxon>Sordariomycetidae</taxon>
        <taxon>Sordariales</taxon>
        <taxon>Chaetomiaceae</taxon>
        <taxon>Trichocladium</taxon>
    </lineage>
</organism>
<sequence>MYVSAKERSVAVSGPMKRQHARQGPRRSIPSRLPHPSFILPSRNRLTHTLNPATHPPPRPSVASVRQGCVASEQRQSTHQVSPNPNGNGERHSPTTKLGHKSQGQSVAVNLTAPPGPCKTVIAPPAGRPSHSRQAGRRQPGGVAKLLPSNNARSPHSRRTPEMVWSLVGSRSHVGQGRLPCLLKGPVRTCHSGGDFQENGYQKIPPVSRCQTTSPTVPVHEVTVLAEFQAENLPVHWGLISWRKGPLAGLAELHNGSDKERTRIACSKSVK</sequence>
<feature type="region of interest" description="Disordered" evidence="1">
    <location>
        <begin position="1"/>
        <end position="160"/>
    </location>
</feature>
<evidence type="ECO:0000256" key="1">
    <source>
        <dbReference type="SAM" id="MobiDB-lite"/>
    </source>
</evidence>
<dbReference type="AlphaFoldDB" id="A0AAN6ZBU6"/>
<dbReference type="Proteomes" id="UP001304895">
    <property type="component" value="Unassembled WGS sequence"/>
</dbReference>
<comment type="caution">
    <text evidence="2">The sequence shown here is derived from an EMBL/GenBank/DDBJ whole genome shotgun (WGS) entry which is preliminary data.</text>
</comment>
<name>A0AAN6ZBU6_9PEZI</name>
<dbReference type="EMBL" id="MU853412">
    <property type="protein sequence ID" value="KAK4133310.1"/>
    <property type="molecule type" value="Genomic_DNA"/>
</dbReference>
<proteinExistence type="predicted"/>
<feature type="compositionally biased region" description="Polar residues" evidence="1">
    <location>
        <begin position="73"/>
        <end position="87"/>
    </location>
</feature>
<reference evidence="2" key="1">
    <citation type="journal article" date="2023" name="Mol. Phylogenet. Evol.">
        <title>Genome-scale phylogeny and comparative genomics of the fungal order Sordariales.</title>
        <authorList>
            <person name="Hensen N."/>
            <person name="Bonometti L."/>
            <person name="Westerberg I."/>
            <person name="Brannstrom I.O."/>
            <person name="Guillou S."/>
            <person name="Cros-Aarteil S."/>
            <person name="Calhoun S."/>
            <person name="Haridas S."/>
            <person name="Kuo A."/>
            <person name="Mondo S."/>
            <person name="Pangilinan J."/>
            <person name="Riley R."/>
            <person name="LaButti K."/>
            <person name="Andreopoulos B."/>
            <person name="Lipzen A."/>
            <person name="Chen C."/>
            <person name="Yan M."/>
            <person name="Daum C."/>
            <person name="Ng V."/>
            <person name="Clum A."/>
            <person name="Steindorff A."/>
            <person name="Ohm R.A."/>
            <person name="Martin F."/>
            <person name="Silar P."/>
            <person name="Natvig D.O."/>
            <person name="Lalanne C."/>
            <person name="Gautier V."/>
            <person name="Ament-Velasquez S.L."/>
            <person name="Kruys A."/>
            <person name="Hutchinson M.I."/>
            <person name="Powell A.J."/>
            <person name="Barry K."/>
            <person name="Miller A.N."/>
            <person name="Grigoriev I.V."/>
            <person name="Debuchy R."/>
            <person name="Gladieux P."/>
            <person name="Hiltunen Thoren M."/>
            <person name="Johannesson H."/>
        </authorList>
    </citation>
    <scope>NUCLEOTIDE SEQUENCE</scope>
    <source>
        <strain evidence="2">CBS 123565</strain>
    </source>
</reference>
<reference evidence="2" key="2">
    <citation type="submission" date="2023-05" db="EMBL/GenBank/DDBJ databases">
        <authorList>
            <consortium name="Lawrence Berkeley National Laboratory"/>
            <person name="Steindorff A."/>
            <person name="Hensen N."/>
            <person name="Bonometti L."/>
            <person name="Westerberg I."/>
            <person name="Brannstrom I.O."/>
            <person name="Guillou S."/>
            <person name="Cros-Aarteil S."/>
            <person name="Calhoun S."/>
            <person name="Haridas S."/>
            <person name="Kuo A."/>
            <person name="Mondo S."/>
            <person name="Pangilinan J."/>
            <person name="Riley R."/>
            <person name="Labutti K."/>
            <person name="Andreopoulos B."/>
            <person name="Lipzen A."/>
            <person name="Chen C."/>
            <person name="Yanf M."/>
            <person name="Daum C."/>
            <person name="Ng V."/>
            <person name="Clum A."/>
            <person name="Ohm R."/>
            <person name="Martin F."/>
            <person name="Silar P."/>
            <person name="Natvig D."/>
            <person name="Lalanne C."/>
            <person name="Gautier V."/>
            <person name="Ament-Velasquez S.L."/>
            <person name="Kruys A."/>
            <person name="Hutchinson M.I."/>
            <person name="Powell A.J."/>
            <person name="Barry K."/>
            <person name="Miller A.N."/>
            <person name="Grigoriev I.V."/>
            <person name="Debuchy R."/>
            <person name="Gladieux P."/>
            <person name="Thoren M.H."/>
            <person name="Johannesson H."/>
        </authorList>
    </citation>
    <scope>NUCLEOTIDE SEQUENCE</scope>
    <source>
        <strain evidence="2">CBS 123565</strain>
    </source>
</reference>
<evidence type="ECO:0000313" key="3">
    <source>
        <dbReference type="Proteomes" id="UP001304895"/>
    </source>
</evidence>
<gene>
    <name evidence="2" type="ORF">BT67DRAFT_45292</name>
</gene>
<keyword evidence="3" id="KW-1185">Reference proteome</keyword>
<evidence type="ECO:0000313" key="2">
    <source>
        <dbReference type="EMBL" id="KAK4133310.1"/>
    </source>
</evidence>
<protein>
    <submittedName>
        <fullName evidence="2">Uncharacterized protein</fullName>
    </submittedName>
</protein>
<accession>A0AAN6ZBU6</accession>